<evidence type="ECO:0000313" key="3">
    <source>
        <dbReference type="Proteomes" id="UP001606134"/>
    </source>
</evidence>
<feature type="compositionally biased region" description="Pro residues" evidence="1">
    <location>
        <begin position="58"/>
        <end position="69"/>
    </location>
</feature>
<sequence>MWAERMPQRAPSAPAWLLILALHAGVLALLNTRPQPAGNVPRDWSELRLIPVRPAPPTAPMPVMPPAAPQPHLSDAVPTTEPVPAAASPDLIEPSTADALPAAPTPQPSAPLRLTLPDLADAARRQPALDDPRGNTPVSRFGQHIANDLGGDGRWAEERMDADTVRLRRGNTCINLHRNRTAGRQPFDEASAPTPWGATPAYRCERR</sequence>
<evidence type="ECO:0000256" key="1">
    <source>
        <dbReference type="SAM" id="MobiDB-lite"/>
    </source>
</evidence>
<dbReference type="Proteomes" id="UP001606134">
    <property type="component" value="Unassembled WGS sequence"/>
</dbReference>
<name>A0ABW7HAI5_9BURK</name>
<reference evidence="2 3" key="1">
    <citation type="submission" date="2024-08" db="EMBL/GenBank/DDBJ databases">
        <authorList>
            <person name="Lu H."/>
        </authorList>
    </citation>
    <scope>NUCLEOTIDE SEQUENCE [LARGE SCALE GENOMIC DNA]</scope>
    <source>
        <strain evidence="2 3">BYS78W</strain>
    </source>
</reference>
<evidence type="ECO:0000313" key="2">
    <source>
        <dbReference type="EMBL" id="MFG6486928.1"/>
    </source>
</evidence>
<feature type="region of interest" description="Disordered" evidence="1">
    <location>
        <begin position="184"/>
        <end position="207"/>
    </location>
</feature>
<proteinExistence type="predicted"/>
<dbReference type="EMBL" id="JBIGIC010000004">
    <property type="protein sequence ID" value="MFG6486928.1"/>
    <property type="molecule type" value="Genomic_DNA"/>
</dbReference>
<keyword evidence="3" id="KW-1185">Reference proteome</keyword>
<dbReference type="RefSeq" id="WP_394408775.1">
    <property type="nucleotide sequence ID" value="NZ_JBIGIC010000004.1"/>
</dbReference>
<comment type="caution">
    <text evidence="2">The sequence shown here is derived from an EMBL/GenBank/DDBJ whole genome shotgun (WGS) entry which is preliminary data.</text>
</comment>
<feature type="compositionally biased region" description="Low complexity" evidence="1">
    <location>
        <begin position="76"/>
        <end position="89"/>
    </location>
</feature>
<accession>A0ABW7HAI5</accession>
<protein>
    <submittedName>
        <fullName evidence="2">Uncharacterized protein</fullName>
    </submittedName>
</protein>
<feature type="region of interest" description="Disordered" evidence="1">
    <location>
        <begin position="58"/>
        <end position="113"/>
    </location>
</feature>
<gene>
    <name evidence="2" type="ORF">ACG04R_09615</name>
</gene>
<organism evidence="2 3">
    <name type="scientific">Pelomonas candidula</name>
    <dbReference type="NCBI Taxonomy" id="3299025"/>
    <lineage>
        <taxon>Bacteria</taxon>
        <taxon>Pseudomonadati</taxon>
        <taxon>Pseudomonadota</taxon>
        <taxon>Betaproteobacteria</taxon>
        <taxon>Burkholderiales</taxon>
        <taxon>Sphaerotilaceae</taxon>
        <taxon>Roseateles</taxon>
    </lineage>
</organism>
<feature type="region of interest" description="Disordered" evidence="1">
    <location>
        <begin position="126"/>
        <end position="145"/>
    </location>
</feature>